<dbReference type="PANTHER" id="PTHR48302:SF2">
    <property type="entry name" value="DUF1985 DOMAIN-CONTAINING PROTEIN"/>
    <property type="match status" value="1"/>
</dbReference>
<organism evidence="2 3">
    <name type="scientific">Solanum verrucosum</name>
    <dbReference type="NCBI Taxonomy" id="315347"/>
    <lineage>
        <taxon>Eukaryota</taxon>
        <taxon>Viridiplantae</taxon>
        <taxon>Streptophyta</taxon>
        <taxon>Embryophyta</taxon>
        <taxon>Tracheophyta</taxon>
        <taxon>Spermatophyta</taxon>
        <taxon>Magnoliopsida</taxon>
        <taxon>eudicotyledons</taxon>
        <taxon>Gunneridae</taxon>
        <taxon>Pentapetalae</taxon>
        <taxon>asterids</taxon>
        <taxon>lamiids</taxon>
        <taxon>Solanales</taxon>
        <taxon>Solanaceae</taxon>
        <taxon>Solanoideae</taxon>
        <taxon>Solaneae</taxon>
        <taxon>Solanum</taxon>
    </lineage>
</organism>
<sequence>MKRCHVKAKLFRCFMLREMEGSSTNAILIYVNGTTLRFTIKDFAIISGLKCSDNESEFCFHTDQPNRIMVEYFSGQSSFTKVRLIASYRAKIVVKVSSHIPRIINWVTKKDHPHLDYLMRTIFKEVDNSITFRKIEPTTMKIKILQLPLPTIQSISPDPHIECSNHNKAIESDSDFQHPPFITTIKGKEKVIERSSHVNKKNNMSLLVQRNLHQRQLNYLQEDQCRVK</sequence>
<dbReference type="PANTHER" id="PTHR48302">
    <property type="entry name" value="ULP1 PROTEASE FAMILY, C-TERMINAL CATALYTIC DOMAIN CONTAINING PROTEIN"/>
    <property type="match status" value="1"/>
</dbReference>
<protein>
    <recommendedName>
        <fullName evidence="1">DUF1985 domain-containing protein</fullName>
    </recommendedName>
</protein>
<evidence type="ECO:0000313" key="3">
    <source>
        <dbReference type="Proteomes" id="UP001234989"/>
    </source>
</evidence>
<dbReference type="EMBL" id="CP133618">
    <property type="protein sequence ID" value="WMV38298.1"/>
    <property type="molecule type" value="Genomic_DNA"/>
</dbReference>
<reference evidence="2" key="1">
    <citation type="submission" date="2023-08" db="EMBL/GenBank/DDBJ databases">
        <title>A de novo genome assembly of Solanum verrucosum Schlechtendal, a Mexican diploid species geographically isolated from the other diploid A-genome species in potato relatives.</title>
        <authorList>
            <person name="Hosaka K."/>
        </authorList>
    </citation>
    <scope>NUCLEOTIDE SEQUENCE</scope>
    <source>
        <tissue evidence="2">Young leaves</tissue>
    </source>
</reference>
<proteinExistence type="predicted"/>
<dbReference type="Proteomes" id="UP001234989">
    <property type="component" value="Chromosome 7"/>
</dbReference>
<name>A0AAF0ZGM1_SOLVR</name>
<dbReference type="InterPro" id="IPR015410">
    <property type="entry name" value="DUF1985"/>
</dbReference>
<evidence type="ECO:0000259" key="1">
    <source>
        <dbReference type="Pfam" id="PF09331"/>
    </source>
</evidence>
<dbReference type="Pfam" id="PF09331">
    <property type="entry name" value="DUF1985"/>
    <property type="match status" value="1"/>
</dbReference>
<evidence type="ECO:0000313" key="2">
    <source>
        <dbReference type="EMBL" id="WMV38298.1"/>
    </source>
</evidence>
<feature type="domain" description="DUF1985" evidence="1">
    <location>
        <begin position="16"/>
        <end position="92"/>
    </location>
</feature>
<dbReference type="AlphaFoldDB" id="A0AAF0ZGM1"/>
<accession>A0AAF0ZGM1</accession>
<keyword evidence="3" id="KW-1185">Reference proteome</keyword>
<gene>
    <name evidence="2" type="ORF">MTR67_031683</name>
</gene>